<dbReference type="AlphaFoldDB" id="A0A511SZ98"/>
<dbReference type="RefSeq" id="WP_074953303.1">
    <property type="nucleotide sequence ID" value="NZ_BJXR01000023.1"/>
</dbReference>
<dbReference type="Proteomes" id="UP000321514">
    <property type="component" value="Unassembled WGS sequence"/>
</dbReference>
<evidence type="ECO:0000313" key="2">
    <source>
        <dbReference type="EMBL" id="GEN07216.1"/>
    </source>
</evidence>
<evidence type="ECO:0000313" key="4">
    <source>
        <dbReference type="Proteomes" id="UP000183760"/>
    </source>
</evidence>
<comment type="caution">
    <text evidence="2">The sequence shown here is derived from an EMBL/GenBank/DDBJ whole genome shotgun (WGS) entry which is preliminary data.</text>
</comment>
<keyword evidence="4" id="KW-1185">Reference proteome</keyword>
<dbReference type="Proteomes" id="UP000183760">
    <property type="component" value="Unassembled WGS sequence"/>
</dbReference>
<dbReference type="EMBL" id="FOIB01000004">
    <property type="protein sequence ID" value="SET97657.1"/>
    <property type="molecule type" value="Genomic_DNA"/>
</dbReference>
<reference evidence="3 4" key="1">
    <citation type="submission" date="2016-10" db="EMBL/GenBank/DDBJ databases">
        <authorList>
            <person name="Varghese N."/>
            <person name="Submissions S."/>
        </authorList>
    </citation>
    <scope>NUCLEOTIDE SEQUENCE [LARGE SCALE GENOMIC DNA]</scope>
    <source>
        <strain evidence="3 4">DSM 16525</strain>
    </source>
</reference>
<feature type="compositionally biased region" description="Basic and acidic residues" evidence="1">
    <location>
        <begin position="18"/>
        <end position="38"/>
    </location>
</feature>
<evidence type="ECO:0000313" key="5">
    <source>
        <dbReference type="Proteomes" id="UP000321514"/>
    </source>
</evidence>
<sequence>MDPKDYLKKPLGIPLDPAKQKDPEEDGDHVPAEGRSEFLNDVTEQDGGQRTDVGPPYDGSGDLQQGQRAEYLQRAERKEPKKD</sequence>
<dbReference type="OrthoDB" id="5383187at2"/>
<dbReference type="EMBL" id="BJXR01000023">
    <property type="protein sequence ID" value="GEN07216.1"/>
    <property type="molecule type" value="Genomic_DNA"/>
</dbReference>
<evidence type="ECO:0000313" key="3">
    <source>
        <dbReference type="EMBL" id="SET97657.1"/>
    </source>
</evidence>
<organism evidence="2 5">
    <name type="scientific">Myxococcus fulvus</name>
    <dbReference type="NCBI Taxonomy" id="33"/>
    <lineage>
        <taxon>Bacteria</taxon>
        <taxon>Pseudomonadati</taxon>
        <taxon>Myxococcota</taxon>
        <taxon>Myxococcia</taxon>
        <taxon>Myxococcales</taxon>
        <taxon>Cystobacterineae</taxon>
        <taxon>Myxococcaceae</taxon>
        <taxon>Myxococcus</taxon>
    </lineage>
</organism>
<proteinExistence type="predicted"/>
<accession>A0A511SZ98</accession>
<evidence type="ECO:0000256" key="1">
    <source>
        <dbReference type="SAM" id="MobiDB-lite"/>
    </source>
</evidence>
<name>A0A511SZ98_MYXFU</name>
<reference evidence="2 5" key="2">
    <citation type="submission" date="2019-07" db="EMBL/GenBank/DDBJ databases">
        <title>Whole genome shotgun sequence of Myxococcus fulvus NBRC 100333.</title>
        <authorList>
            <person name="Hosoyama A."/>
            <person name="Uohara A."/>
            <person name="Ohji S."/>
            <person name="Ichikawa N."/>
        </authorList>
    </citation>
    <scope>NUCLEOTIDE SEQUENCE [LARGE SCALE GENOMIC DNA]</scope>
    <source>
        <strain evidence="2 5">NBRC 100333</strain>
    </source>
</reference>
<dbReference type="STRING" id="1334629.MFUL124B02_37270"/>
<feature type="compositionally biased region" description="Basic and acidic residues" evidence="1">
    <location>
        <begin position="71"/>
        <end position="83"/>
    </location>
</feature>
<protein>
    <submittedName>
        <fullName evidence="2">Uncharacterized protein</fullName>
    </submittedName>
</protein>
<feature type="region of interest" description="Disordered" evidence="1">
    <location>
        <begin position="1"/>
        <end position="83"/>
    </location>
</feature>
<gene>
    <name evidence="2" type="ORF">MFU01_22530</name>
    <name evidence="3" type="ORF">SAMN05443572_104159</name>
</gene>